<feature type="domain" description="Amine oxidase" evidence="5">
    <location>
        <begin position="11"/>
        <end position="483"/>
    </location>
</feature>
<keyword evidence="7" id="KW-1185">Reference proteome</keyword>
<dbReference type="Proteomes" id="UP000094527">
    <property type="component" value="Unassembled WGS sequence"/>
</dbReference>
<dbReference type="PANTHER" id="PTHR10742">
    <property type="entry name" value="FLAVIN MONOAMINE OXIDASE"/>
    <property type="match status" value="1"/>
</dbReference>
<evidence type="ECO:0000256" key="4">
    <source>
        <dbReference type="RuleBase" id="RU362067"/>
    </source>
</evidence>
<reference evidence="6 7" key="1">
    <citation type="journal article" date="2016" name="Genome Biol. Evol.">
        <title>Gene Family Evolution Reflects Adaptation to Soil Environmental Stressors in the Genome of the Collembolan Orchesella cincta.</title>
        <authorList>
            <person name="Faddeeva-Vakhrusheva A."/>
            <person name="Derks M.F."/>
            <person name="Anvar S.Y."/>
            <person name="Agamennone V."/>
            <person name="Suring W."/>
            <person name="Smit S."/>
            <person name="van Straalen N.M."/>
            <person name="Roelofs D."/>
        </authorList>
    </citation>
    <scope>NUCLEOTIDE SEQUENCE [LARGE SCALE GENOMIC DNA]</scope>
    <source>
        <tissue evidence="6">Mixed pool</tissue>
    </source>
</reference>
<proteinExistence type="inferred from homology"/>
<evidence type="ECO:0000256" key="3">
    <source>
        <dbReference type="PIRSR" id="PIRSR601613-1"/>
    </source>
</evidence>
<dbReference type="STRING" id="48709.A0A1D2MU81"/>
<protein>
    <recommendedName>
        <fullName evidence="4">Amine oxidase</fullName>
        <ecNumber evidence="4">1.4.3.-</ecNumber>
    </recommendedName>
</protein>
<gene>
    <name evidence="6" type="ORF">Ocin01_10215</name>
</gene>
<keyword evidence="4" id="KW-0274">FAD</keyword>
<dbReference type="Gene3D" id="3.50.50.60">
    <property type="entry name" value="FAD/NAD(P)-binding domain"/>
    <property type="match status" value="1"/>
</dbReference>
<dbReference type="OMA" id="EFFDNYQ"/>
<dbReference type="Gene3D" id="3.90.660.10">
    <property type="match status" value="1"/>
</dbReference>
<keyword evidence="2 4" id="KW-0560">Oxidoreductase</keyword>
<dbReference type="AlphaFoldDB" id="A0A1D2MU81"/>
<accession>A0A1D2MU81</accession>
<feature type="binding site" evidence="3">
    <location>
        <position position="234"/>
    </location>
    <ligand>
        <name>FAD</name>
        <dbReference type="ChEBI" id="CHEBI:57692"/>
    </ligand>
</feature>
<dbReference type="SUPFAM" id="SSF54373">
    <property type="entry name" value="FAD-linked reductases, C-terminal domain"/>
    <property type="match status" value="1"/>
</dbReference>
<dbReference type="EMBL" id="LJIJ01000538">
    <property type="protein sequence ID" value="ODM96461.1"/>
    <property type="molecule type" value="Genomic_DNA"/>
</dbReference>
<evidence type="ECO:0000313" key="7">
    <source>
        <dbReference type="Proteomes" id="UP000094527"/>
    </source>
</evidence>
<comment type="similarity">
    <text evidence="4">Belongs to the flavin monoamine oxidase family.</text>
</comment>
<dbReference type="PRINTS" id="PR00757">
    <property type="entry name" value="AMINEOXDASEF"/>
</dbReference>
<dbReference type="InterPro" id="IPR001613">
    <property type="entry name" value="Flavin_amine_oxidase"/>
</dbReference>
<feature type="binding site" evidence="3">
    <location>
        <position position="358"/>
    </location>
    <ligand>
        <name>substrate</name>
    </ligand>
</feature>
<comment type="cofactor">
    <cofactor evidence="1 4">
        <name>FAD</name>
        <dbReference type="ChEBI" id="CHEBI:57692"/>
    </cofactor>
</comment>
<evidence type="ECO:0000256" key="1">
    <source>
        <dbReference type="ARBA" id="ARBA00001974"/>
    </source>
</evidence>
<evidence type="ECO:0000259" key="5">
    <source>
        <dbReference type="Pfam" id="PF01593"/>
    </source>
</evidence>
<sequence length="487" mass="54673">MKKVIVIGGGVAGLTAAKRLVESGKFEVKLLEGDSRIGGRVHTQAFGDYWIENGAQWVHGEDGNEVFRIANSLKLLDTERNLISVSTDSVFVRESGKVLDQPVHDNVTIILAKILDGPEEDEVEGTVGDWAIKRFNDALEKYPLDSEPTDKSLSTAVLDWIHRFQDNIDGCDNWFQPSLRGQHEYEECEGNPTIAWKSPACYSSLLGVILNGVPITAPTFQPVLPDWIELNKDVQKIELVEGENSGVRITCSDNSQYTADHAICTVSLGVLKHFHKTLFCPPLPESKVKMIETLGIGCVNKLHFDFKTKWWPDSIIGFNFLWNDTEHVAQYWNSDIDDETLKKEIDGLPLWCRNILGFYVVASHPTALNSWITGPASKVMETLTEQEVKDIFMKVCRKFLPSYDIPDPVEFSQTSWFSNRFTKGSYSFRQMNTDAWSSALEEPILGKNNAPVICFAGEATHSKFYSTVHGAIETGVREAKRLINHEN</sequence>
<dbReference type="GO" id="GO:0008131">
    <property type="term" value="F:primary methylamine oxidase activity"/>
    <property type="evidence" value="ECO:0007669"/>
    <property type="project" value="UniProtKB-ARBA"/>
</dbReference>
<dbReference type="PANTHER" id="PTHR10742:SF398">
    <property type="entry name" value="AMINE OXIDASE DOMAIN-CONTAINING PROTEIN-RELATED"/>
    <property type="match status" value="1"/>
</dbReference>
<evidence type="ECO:0000256" key="2">
    <source>
        <dbReference type="ARBA" id="ARBA00023002"/>
    </source>
</evidence>
<comment type="caution">
    <text evidence="6">The sequence shown here is derived from an EMBL/GenBank/DDBJ whole genome shotgun (WGS) entry which is preliminary data.</text>
</comment>
<dbReference type="OrthoDB" id="5046242at2759"/>
<name>A0A1D2MU81_ORCCI</name>
<evidence type="ECO:0000313" key="6">
    <source>
        <dbReference type="EMBL" id="ODM96461.1"/>
    </source>
</evidence>
<dbReference type="EC" id="1.4.3.-" evidence="4"/>
<dbReference type="InterPro" id="IPR002937">
    <property type="entry name" value="Amino_oxidase"/>
</dbReference>
<organism evidence="6 7">
    <name type="scientific">Orchesella cincta</name>
    <name type="common">Springtail</name>
    <name type="synonym">Podura cincta</name>
    <dbReference type="NCBI Taxonomy" id="48709"/>
    <lineage>
        <taxon>Eukaryota</taxon>
        <taxon>Metazoa</taxon>
        <taxon>Ecdysozoa</taxon>
        <taxon>Arthropoda</taxon>
        <taxon>Hexapoda</taxon>
        <taxon>Collembola</taxon>
        <taxon>Entomobryomorpha</taxon>
        <taxon>Entomobryoidea</taxon>
        <taxon>Orchesellidae</taxon>
        <taxon>Orchesellinae</taxon>
        <taxon>Orchesella</taxon>
    </lineage>
</organism>
<dbReference type="InterPro" id="IPR036188">
    <property type="entry name" value="FAD/NAD-bd_sf"/>
</dbReference>
<keyword evidence="4" id="KW-0285">Flavoprotein</keyword>
<dbReference type="GO" id="GO:0046592">
    <property type="term" value="F:polyamine oxidase activity"/>
    <property type="evidence" value="ECO:0007669"/>
    <property type="project" value="TreeGrafter"/>
</dbReference>
<dbReference type="InterPro" id="IPR050281">
    <property type="entry name" value="Flavin_monoamine_oxidase"/>
</dbReference>
<dbReference type="SUPFAM" id="SSF51905">
    <property type="entry name" value="FAD/NAD(P)-binding domain"/>
    <property type="match status" value="1"/>
</dbReference>
<dbReference type="Pfam" id="PF01593">
    <property type="entry name" value="Amino_oxidase"/>
    <property type="match status" value="1"/>
</dbReference>